<dbReference type="Pfam" id="PF01370">
    <property type="entry name" value="Epimerase"/>
    <property type="match status" value="1"/>
</dbReference>
<proteinExistence type="predicted"/>
<sequence>MTLDNSTSTVLVLGGVGFIGRHFVDYLVKNNLVAPSNIRVADKALPQTAYLSEAHKETFAKVEFKQTNLINPNSIQACFQRTDGKEFDYVFNFAAETKYSQVPEVYQERIYQLSINCAKEAAKRNVKVFVEMSTAEVYDSDQDASTESSKIKPWTVVAKHKYKAEEELKKIKGLNLVILRPAVVYGPGALNGLTPRLIIGRIYKHLNEEMKLLWSKDLKLNTVHVDDVTRATWHTANWYLKHGKTNDRVPVFNLADKEDTDQETINKQLQSIFGITTGYHGSVVSSFAKLNLDSVIEDVNEKHLAPWAELVRKSDIQVTPLSPYLDEELLYNNALSVDGSKIERETGFVYTVPKLTQEKLEEIIDYYRALKVWPNDE</sequence>
<organism evidence="2 3">
    <name type="scientific">Apophysomyces ossiformis</name>
    <dbReference type="NCBI Taxonomy" id="679940"/>
    <lineage>
        <taxon>Eukaryota</taxon>
        <taxon>Fungi</taxon>
        <taxon>Fungi incertae sedis</taxon>
        <taxon>Mucoromycota</taxon>
        <taxon>Mucoromycotina</taxon>
        <taxon>Mucoromycetes</taxon>
        <taxon>Mucorales</taxon>
        <taxon>Mucorineae</taxon>
        <taxon>Mucoraceae</taxon>
        <taxon>Apophysomyces</taxon>
    </lineage>
</organism>
<comment type="caution">
    <text evidence="2">The sequence shown here is derived from an EMBL/GenBank/DDBJ whole genome shotgun (WGS) entry which is preliminary data.</text>
</comment>
<evidence type="ECO:0000313" key="3">
    <source>
        <dbReference type="Proteomes" id="UP000605846"/>
    </source>
</evidence>
<evidence type="ECO:0000313" key="2">
    <source>
        <dbReference type="EMBL" id="KAF7722582.1"/>
    </source>
</evidence>
<dbReference type="InterPro" id="IPR001509">
    <property type="entry name" value="Epimerase_deHydtase"/>
</dbReference>
<dbReference type="InterPro" id="IPR050177">
    <property type="entry name" value="Lipid_A_modif_metabolic_enz"/>
</dbReference>
<evidence type="ECO:0000259" key="1">
    <source>
        <dbReference type="Pfam" id="PF01370"/>
    </source>
</evidence>
<dbReference type="OrthoDB" id="16464at2759"/>
<dbReference type="EMBL" id="JABAYA010000187">
    <property type="protein sequence ID" value="KAF7722582.1"/>
    <property type="molecule type" value="Genomic_DNA"/>
</dbReference>
<dbReference type="SUPFAM" id="SSF51735">
    <property type="entry name" value="NAD(P)-binding Rossmann-fold domains"/>
    <property type="match status" value="1"/>
</dbReference>
<dbReference type="CDD" id="cd08946">
    <property type="entry name" value="SDR_e"/>
    <property type="match status" value="1"/>
</dbReference>
<dbReference type="Proteomes" id="UP000605846">
    <property type="component" value="Unassembled WGS sequence"/>
</dbReference>
<dbReference type="PANTHER" id="PTHR43245">
    <property type="entry name" value="BIFUNCTIONAL POLYMYXIN RESISTANCE PROTEIN ARNA"/>
    <property type="match status" value="1"/>
</dbReference>
<dbReference type="Gene3D" id="3.40.50.720">
    <property type="entry name" value="NAD(P)-binding Rossmann-like Domain"/>
    <property type="match status" value="1"/>
</dbReference>
<gene>
    <name evidence="2" type="ORF">EC973_002935</name>
</gene>
<feature type="domain" description="NAD-dependent epimerase/dehydratase" evidence="1">
    <location>
        <begin position="10"/>
        <end position="238"/>
    </location>
</feature>
<name>A0A8H7BRU3_9FUNG</name>
<keyword evidence="3" id="KW-1185">Reference proteome</keyword>
<dbReference type="AlphaFoldDB" id="A0A8H7BRU3"/>
<accession>A0A8H7BRU3</accession>
<dbReference type="InterPro" id="IPR036291">
    <property type="entry name" value="NAD(P)-bd_dom_sf"/>
</dbReference>
<dbReference type="PANTHER" id="PTHR43245:SF11">
    <property type="entry name" value="LD23561P"/>
    <property type="match status" value="1"/>
</dbReference>
<protein>
    <recommendedName>
        <fullName evidence="1">NAD-dependent epimerase/dehydratase domain-containing protein</fullName>
    </recommendedName>
</protein>
<reference evidence="2" key="1">
    <citation type="submission" date="2020-01" db="EMBL/GenBank/DDBJ databases">
        <title>Genome Sequencing of Three Apophysomyces-Like Fungal Strains Confirms a Novel Fungal Genus in the Mucoromycota with divergent Burkholderia-like Endosymbiotic Bacteria.</title>
        <authorList>
            <person name="Stajich J.E."/>
            <person name="Macias A.M."/>
            <person name="Carter-House D."/>
            <person name="Lovett B."/>
            <person name="Kasson L.R."/>
            <person name="Berry K."/>
            <person name="Grigoriev I."/>
            <person name="Chang Y."/>
            <person name="Spatafora J."/>
            <person name="Kasson M.T."/>
        </authorList>
    </citation>
    <scope>NUCLEOTIDE SEQUENCE</scope>
    <source>
        <strain evidence="2">NRRL A-21654</strain>
    </source>
</reference>